<evidence type="ECO:0000313" key="2">
    <source>
        <dbReference type="EMBL" id="KIJ93735.1"/>
    </source>
</evidence>
<evidence type="ECO:0000313" key="3">
    <source>
        <dbReference type="Proteomes" id="UP000054477"/>
    </source>
</evidence>
<accession>A0A0C9WR09</accession>
<organism evidence="2 3">
    <name type="scientific">Laccaria amethystina LaAM-08-1</name>
    <dbReference type="NCBI Taxonomy" id="1095629"/>
    <lineage>
        <taxon>Eukaryota</taxon>
        <taxon>Fungi</taxon>
        <taxon>Dikarya</taxon>
        <taxon>Basidiomycota</taxon>
        <taxon>Agaricomycotina</taxon>
        <taxon>Agaricomycetes</taxon>
        <taxon>Agaricomycetidae</taxon>
        <taxon>Agaricales</taxon>
        <taxon>Agaricineae</taxon>
        <taxon>Hydnangiaceae</taxon>
        <taxon>Laccaria</taxon>
    </lineage>
</organism>
<gene>
    <name evidence="2" type="ORF">K443DRAFT_12662</name>
</gene>
<dbReference type="EMBL" id="KN838828">
    <property type="protein sequence ID" value="KIJ93735.1"/>
    <property type="molecule type" value="Genomic_DNA"/>
</dbReference>
<feature type="compositionally biased region" description="Polar residues" evidence="1">
    <location>
        <begin position="22"/>
        <end position="51"/>
    </location>
</feature>
<dbReference type="AlphaFoldDB" id="A0A0C9WR09"/>
<reference evidence="3" key="2">
    <citation type="submission" date="2015-01" db="EMBL/GenBank/DDBJ databases">
        <title>Evolutionary Origins and Diversification of the Mycorrhizal Mutualists.</title>
        <authorList>
            <consortium name="DOE Joint Genome Institute"/>
            <consortium name="Mycorrhizal Genomics Consortium"/>
            <person name="Kohler A."/>
            <person name="Kuo A."/>
            <person name="Nagy L.G."/>
            <person name="Floudas D."/>
            <person name="Copeland A."/>
            <person name="Barry K.W."/>
            <person name="Cichocki N."/>
            <person name="Veneault-Fourrey C."/>
            <person name="LaButti K."/>
            <person name="Lindquist E.A."/>
            <person name="Lipzen A."/>
            <person name="Lundell T."/>
            <person name="Morin E."/>
            <person name="Murat C."/>
            <person name="Riley R."/>
            <person name="Ohm R."/>
            <person name="Sun H."/>
            <person name="Tunlid A."/>
            <person name="Henrissat B."/>
            <person name="Grigoriev I.V."/>
            <person name="Hibbett D.S."/>
            <person name="Martin F."/>
        </authorList>
    </citation>
    <scope>NUCLEOTIDE SEQUENCE [LARGE SCALE GENOMIC DNA]</scope>
    <source>
        <strain evidence="3">LaAM-08-1</strain>
    </source>
</reference>
<proteinExistence type="predicted"/>
<evidence type="ECO:0000256" key="1">
    <source>
        <dbReference type="SAM" id="MobiDB-lite"/>
    </source>
</evidence>
<dbReference type="HOGENOM" id="CLU_3106743_0_0_1"/>
<keyword evidence="3" id="KW-1185">Reference proteome</keyword>
<dbReference type="Proteomes" id="UP000054477">
    <property type="component" value="Unassembled WGS sequence"/>
</dbReference>
<reference evidence="2 3" key="1">
    <citation type="submission" date="2014-04" db="EMBL/GenBank/DDBJ databases">
        <authorList>
            <consortium name="DOE Joint Genome Institute"/>
            <person name="Kuo A."/>
            <person name="Kohler A."/>
            <person name="Nagy L.G."/>
            <person name="Floudas D."/>
            <person name="Copeland A."/>
            <person name="Barry K.W."/>
            <person name="Cichocki N."/>
            <person name="Veneault-Fourrey C."/>
            <person name="LaButti K."/>
            <person name="Lindquist E.A."/>
            <person name="Lipzen A."/>
            <person name="Lundell T."/>
            <person name="Morin E."/>
            <person name="Murat C."/>
            <person name="Sun H."/>
            <person name="Tunlid A."/>
            <person name="Henrissat B."/>
            <person name="Grigoriev I.V."/>
            <person name="Hibbett D.S."/>
            <person name="Martin F."/>
            <person name="Nordberg H.P."/>
            <person name="Cantor M.N."/>
            <person name="Hua S.X."/>
        </authorList>
    </citation>
    <scope>NUCLEOTIDE SEQUENCE [LARGE SCALE GENOMIC DNA]</scope>
    <source>
        <strain evidence="2 3">LaAM-08-1</strain>
    </source>
</reference>
<feature type="region of interest" description="Disordered" evidence="1">
    <location>
        <begin position="1"/>
        <end position="51"/>
    </location>
</feature>
<name>A0A0C9WR09_9AGAR</name>
<sequence>MSGLPKKWNRASSKPCNEDRNNYSLSECTRTHSGFNTNTSEYHGNSANIVE</sequence>
<protein>
    <submittedName>
        <fullName evidence="2">Uncharacterized protein</fullName>
    </submittedName>
</protein>